<organism evidence="2 3">
    <name type="scientific">Trichoderma gamsii</name>
    <dbReference type="NCBI Taxonomy" id="398673"/>
    <lineage>
        <taxon>Eukaryota</taxon>
        <taxon>Fungi</taxon>
        <taxon>Dikarya</taxon>
        <taxon>Ascomycota</taxon>
        <taxon>Pezizomycotina</taxon>
        <taxon>Sordariomycetes</taxon>
        <taxon>Hypocreomycetidae</taxon>
        <taxon>Hypocreales</taxon>
        <taxon>Hypocreaceae</taxon>
        <taxon>Trichoderma</taxon>
    </lineage>
</organism>
<protein>
    <submittedName>
        <fullName evidence="2">Uncharacterized protein</fullName>
    </submittedName>
</protein>
<dbReference type="EMBL" id="JPDN02000053">
    <property type="protein sequence ID" value="PON21191.1"/>
    <property type="molecule type" value="Genomic_DNA"/>
</dbReference>
<reference evidence="2 3" key="1">
    <citation type="journal article" date="2016" name="Genome Announc.">
        <title>Draft Whole-Genome Sequence of Trichoderma gamsii T6085, a Promising Biocontrol Agent of Fusarium Head Blight on Wheat.</title>
        <authorList>
            <person name="Baroncelli R."/>
            <person name="Zapparata A."/>
            <person name="Piaggeschi G."/>
            <person name="Sarrocco S."/>
            <person name="Vannacci G."/>
        </authorList>
    </citation>
    <scope>NUCLEOTIDE SEQUENCE [LARGE SCALE GENOMIC DNA]</scope>
    <source>
        <strain evidence="2 3">T6085</strain>
    </source>
</reference>
<dbReference type="Proteomes" id="UP000054821">
    <property type="component" value="Unassembled WGS sequence"/>
</dbReference>
<feature type="region of interest" description="Disordered" evidence="1">
    <location>
        <begin position="1"/>
        <end position="21"/>
    </location>
</feature>
<dbReference type="RefSeq" id="XP_024404580.1">
    <property type="nucleotide sequence ID" value="XM_024550669.1"/>
</dbReference>
<evidence type="ECO:0000313" key="2">
    <source>
        <dbReference type="EMBL" id="PON21191.1"/>
    </source>
</evidence>
<proteinExistence type="predicted"/>
<gene>
    <name evidence="2" type="ORF">TGAM01_v209917</name>
</gene>
<evidence type="ECO:0000313" key="3">
    <source>
        <dbReference type="Proteomes" id="UP000054821"/>
    </source>
</evidence>
<accession>A0A2P4ZAC9</accession>
<sequence length="114" mass="12538">MSTQSRNTASQTGRFSRASPGIHDKWRDRVLAAAGEQEEALYKHAWSLPEDLSDLESHGLRARSWLIVAASCPLLHEHVPPPVQFLVIPANDLASNGVEILIITPKLIDADTSF</sequence>
<evidence type="ECO:0000256" key="1">
    <source>
        <dbReference type="SAM" id="MobiDB-lite"/>
    </source>
</evidence>
<feature type="compositionally biased region" description="Polar residues" evidence="1">
    <location>
        <begin position="1"/>
        <end position="14"/>
    </location>
</feature>
<keyword evidence="3" id="KW-1185">Reference proteome</keyword>
<comment type="caution">
    <text evidence="2">The sequence shown here is derived from an EMBL/GenBank/DDBJ whole genome shotgun (WGS) entry which is preliminary data.</text>
</comment>
<dbReference type="AlphaFoldDB" id="A0A2P4ZAC9"/>
<name>A0A2P4ZAC9_9HYPO</name>
<dbReference type="GeneID" id="36347876"/>